<dbReference type="Pfam" id="PF19313">
    <property type="entry name" value="DUF5916"/>
    <property type="match status" value="1"/>
</dbReference>
<dbReference type="EMBL" id="PRDM01000002">
    <property type="protein sequence ID" value="MBE8725640.1"/>
    <property type="molecule type" value="Genomic_DNA"/>
</dbReference>
<dbReference type="Pfam" id="PF06452">
    <property type="entry name" value="CBM9_1"/>
    <property type="match status" value="1"/>
</dbReference>
<proteinExistence type="predicted"/>
<keyword evidence="3" id="KW-0378">Hydrolase</keyword>
<dbReference type="InterPro" id="IPR045670">
    <property type="entry name" value="DUF5916"/>
</dbReference>
<protein>
    <submittedName>
        <fullName evidence="3">Hydrolase</fullName>
    </submittedName>
</protein>
<dbReference type="CDD" id="cd09618">
    <property type="entry name" value="CBM9_like_2"/>
    <property type="match status" value="1"/>
</dbReference>
<feature type="domain" description="DUF5916" evidence="2">
    <location>
        <begin position="229"/>
        <end position="806"/>
    </location>
</feature>
<evidence type="ECO:0000313" key="4">
    <source>
        <dbReference type="Proteomes" id="UP000640614"/>
    </source>
</evidence>
<feature type="domain" description="Carbohydrate-binding" evidence="1">
    <location>
        <begin position="36"/>
        <end position="190"/>
    </location>
</feature>
<accession>A0ABR9TJV6</accession>
<reference evidence="3 4" key="1">
    <citation type="submission" date="2018-07" db="EMBL/GenBank/DDBJ databases">
        <title>Genome assembly of strain KB82.</title>
        <authorList>
            <person name="Kukolya J."/>
            <person name="Horvath B."/>
            <person name="Nagy I."/>
            <person name="Toth A."/>
        </authorList>
    </citation>
    <scope>NUCLEOTIDE SEQUENCE [LARGE SCALE GENOMIC DNA]</scope>
    <source>
        <strain evidence="3 4">Kb82</strain>
    </source>
</reference>
<dbReference type="GO" id="GO:0016787">
    <property type="term" value="F:hydrolase activity"/>
    <property type="evidence" value="ECO:0007669"/>
    <property type="project" value="UniProtKB-KW"/>
</dbReference>
<comment type="caution">
    <text evidence="3">The sequence shown here is derived from an EMBL/GenBank/DDBJ whole genome shotgun (WGS) entry which is preliminary data.</text>
</comment>
<name>A0ABR9TJV6_9FLAO</name>
<evidence type="ECO:0000259" key="1">
    <source>
        <dbReference type="Pfam" id="PF06452"/>
    </source>
</evidence>
<dbReference type="RefSeq" id="WP_194138843.1">
    <property type="nucleotide sequence ID" value="NZ_PRDM01000002.1"/>
</dbReference>
<keyword evidence="4" id="KW-1185">Reference proteome</keyword>
<evidence type="ECO:0000259" key="2">
    <source>
        <dbReference type="Pfam" id="PF19313"/>
    </source>
</evidence>
<organism evidence="3 4">
    <name type="scientific">Flavobacterium hungaricum</name>
    <dbReference type="NCBI Taxonomy" id="2082725"/>
    <lineage>
        <taxon>Bacteria</taxon>
        <taxon>Pseudomonadati</taxon>
        <taxon>Bacteroidota</taxon>
        <taxon>Flavobacteriia</taxon>
        <taxon>Flavobacteriales</taxon>
        <taxon>Flavobacteriaceae</taxon>
        <taxon>Flavobacterium</taxon>
    </lineage>
</organism>
<dbReference type="Proteomes" id="UP000640614">
    <property type="component" value="Unassembled WGS sequence"/>
</dbReference>
<dbReference type="InterPro" id="IPR010502">
    <property type="entry name" value="Carb-bd_dom_fam9"/>
</dbReference>
<dbReference type="SUPFAM" id="SSF49344">
    <property type="entry name" value="CBD9-like"/>
    <property type="match status" value="1"/>
</dbReference>
<sequence length="811" mass="92406">MKNTIFFSLLFSTLCGYAQNQKKTIQAQATTQAIFIDGKLDEAAWENASSANNFITFEPDNGKPEPENQKTIIKIVYDNEAIYIGAMMYDNEPDKILKEISQRDNFGTADLFGAFINGFNDGQQDFMFYVSAADVQADCIMTDANGEDYSWDAVWISKAAITNDGWIVEMKIPYSALRFSAENKQTWGINFFREIKRTRYKYTWNFVDAKLGTFTQQTGALEGIENIKPPTRLFFMPYASYYLNAGEGQKTYGTMKGGMDIKYGINDAFTVDAILIPDFGQTKYDDQILNLGPFEQQFNENRAFFTEGTDLFNKGKMFYSRRIGGAPTIEPDLNENEEIIETVQNVNLINALKLSGRTKGGLGIGILNAVTEKTFATIKDTISGETRRAVVEPLTNYNVLVLDQRFRKNSSVTFINTNVTRNGHYKDANVTGLAWDLNTKANTYSLFGNVKYSTINDTKDTNGIFSTISFAETSGKYRYSVGTDFVSKNFDPNDLGINFYTNYYNVYGNANYRILNPTKRFNSFRIDYEMYSEFNKESGKVQDNKIAAELNLSTVKNNYYGIGFTASPLESHDYYEPRTSDRYVIIPRKIDFWASLSTNYNYKFALDLNPSLSIADEPGRAAYGVDIGPRYRFNDKLLLTYTFSFVKRNNNKGFIDSFDDDANENTPSTIVFANRDVITYANTISGKYAINSAMTLNLAVRQYWSSAENKDILKLEPDGTLDPYPQYTENKNSSFYSWNADLSYSWWFAPGSQLSALYRNNASNFERIIDKDFKNNFTRLLTNDALKHIFSISVKYFIDYNAVKNKLRKRA</sequence>
<dbReference type="Gene3D" id="2.60.40.1190">
    <property type="match status" value="1"/>
</dbReference>
<evidence type="ECO:0000313" key="3">
    <source>
        <dbReference type="EMBL" id="MBE8725640.1"/>
    </source>
</evidence>
<gene>
    <name evidence="3" type="ORF">C4F50_11840</name>
</gene>